<name>A0ABN1RAB6_9ACTN</name>
<keyword evidence="3" id="KW-0902">Two-component regulatory system</keyword>
<sequence>MTVHDRPASSPAARAEALNAVAEDLAGELQLQPLLERILQRCTELMGCDAGSISSVDETAGTYRKQADIGVRCQSGRVFPLGEGMTGEVVRRRGPVWFDRYDDVVGGHISAEDRATLTSVIGVPLEWRGRIIGACVVFSRDAGRRFDRADADLLRMFAKHATVALVNANSYEAAEERARLQAASAERGRLLDEVHDLLAQGLVGMLSGLERAEQLAPVELAGQLREAQESARDTVASIRRALLGAGSSPLEGHSLEDVLRSELAWASRARAVDARLVVAGTPVALDRALAQRVLSVAQEAITNIVQHSRAKTVRVGLAYESASLSLLVQDDGQGFAAGQGLREPDEFRTGLGLRRMVELAQGAGGSLSLDSMPGWGTSIRAVFPHQRAVMASDVRVDVLVVAAQPMLRAGLSRLLAWSEPPFSVVGEASTTAEALEAVGRLRPAVAVVAVNEEPLADSLGLIRELVKGEQAPAVIAVCRPGDDQAVVDLLLAGAHGCVETTADGAALAGAVAAAARGESIVPHGEVWEGRLSSESHADGLTAREREVRALVQQGLGDRAIAEQLVISVKTVEKHVSAVLRKTGARSRSELIAGSQGRLNR</sequence>
<dbReference type="PRINTS" id="PR00038">
    <property type="entry name" value="HTHLUXR"/>
</dbReference>
<dbReference type="EMBL" id="BAAAHK010000016">
    <property type="protein sequence ID" value="GAA0954060.1"/>
    <property type="molecule type" value="Genomic_DNA"/>
</dbReference>
<keyword evidence="2" id="KW-0418">Kinase</keyword>
<dbReference type="InterPro" id="IPR029016">
    <property type="entry name" value="GAF-like_dom_sf"/>
</dbReference>
<dbReference type="PANTHER" id="PTHR24421:SF62">
    <property type="entry name" value="SENSORY TRANSDUCTION HISTIDINE KINASE"/>
    <property type="match status" value="1"/>
</dbReference>
<dbReference type="Gene3D" id="1.20.5.1930">
    <property type="match status" value="1"/>
</dbReference>
<feature type="domain" description="HTH luxR-type" evidence="7">
    <location>
        <begin position="533"/>
        <end position="598"/>
    </location>
</feature>
<evidence type="ECO:0000256" key="2">
    <source>
        <dbReference type="ARBA" id="ARBA00022777"/>
    </source>
</evidence>
<dbReference type="PROSITE" id="PS50109">
    <property type="entry name" value="HIS_KIN"/>
    <property type="match status" value="1"/>
</dbReference>
<protein>
    <recommendedName>
        <fullName evidence="12">GAF domain-containing protein</fullName>
    </recommendedName>
</protein>
<evidence type="ECO:0000259" key="7">
    <source>
        <dbReference type="PROSITE" id="PS50043"/>
    </source>
</evidence>
<dbReference type="InterPro" id="IPR050482">
    <property type="entry name" value="Sensor_HK_TwoCompSys"/>
</dbReference>
<evidence type="ECO:0000259" key="8">
    <source>
        <dbReference type="PROSITE" id="PS50109"/>
    </source>
</evidence>
<evidence type="ECO:0000256" key="6">
    <source>
        <dbReference type="SAM" id="Coils"/>
    </source>
</evidence>
<evidence type="ECO:0008006" key="12">
    <source>
        <dbReference type="Google" id="ProtNLM"/>
    </source>
</evidence>
<dbReference type="Pfam" id="PF07730">
    <property type="entry name" value="HisKA_3"/>
    <property type="match status" value="1"/>
</dbReference>
<evidence type="ECO:0000256" key="1">
    <source>
        <dbReference type="ARBA" id="ARBA00022679"/>
    </source>
</evidence>
<feature type="coiled-coil region" evidence="6">
    <location>
        <begin position="173"/>
        <end position="200"/>
    </location>
</feature>
<dbReference type="CDD" id="cd06170">
    <property type="entry name" value="LuxR_C_like"/>
    <property type="match status" value="1"/>
</dbReference>
<comment type="caution">
    <text evidence="10">The sequence shown here is derived from an EMBL/GenBank/DDBJ whole genome shotgun (WGS) entry which is preliminary data.</text>
</comment>
<dbReference type="SUPFAM" id="SSF55874">
    <property type="entry name" value="ATPase domain of HSP90 chaperone/DNA topoisomerase II/histidine kinase"/>
    <property type="match status" value="1"/>
</dbReference>
<dbReference type="InterPro" id="IPR036890">
    <property type="entry name" value="HATPase_C_sf"/>
</dbReference>
<keyword evidence="4" id="KW-0238">DNA-binding</keyword>
<dbReference type="InterPro" id="IPR005467">
    <property type="entry name" value="His_kinase_dom"/>
</dbReference>
<dbReference type="CDD" id="cd16917">
    <property type="entry name" value="HATPase_UhpB-NarQ-NarX-like"/>
    <property type="match status" value="1"/>
</dbReference>
<dbReference type="InterPro" id="IPR016032">
    <property type="entry name" value="Sig_transdc_resp-reg_C-effctor"/>
</dbReference>
<dbReference type="SMART" id="SM00387">
    <property type="entry name" value="HATPase_c"/>
    <property type="match status" value="1"/>
</dbReference>
<dbReference type="InterPro" id="IPR011006">
    <property type="entry name" value="CheY-like_superfamily"/>
</dbReference>
<feature type="domain" description="Histidine kinase" evidence="8">
    <location>
        <begin position="292"/>
        <end position="387"/>
    </location>
</feature>
<dbReference type="InterPro" id="IPR001789">
    <property type="entry name" value="Sig_transdc_resp-reg_receiver"/>
</dbReference>
<evidence type="ECO:0000256" key="5">
    <source>
        <dbReference type="PROSITE-ProRule" id="PRU00169"/>
    </source>
</evidence>
<dbReference type="InterPro" id="IPR003018">
    <property type="entry name" value="GAF"/>
</dbReference>
<comment type="caution">
    <text evidence="5">Lacks conserved residue(s) required for the propagation of feature annotation.</text>
</comment>
<gene>
    <name evidence="10" type="ORF">GCM10009554_59290</name>
</gene>
<dbReference type="SUPFAM" id="SSF52172">
    <property type="entry name" value="CheY-like"/>
    <property type="match status" value="1"/>
</dbReference>
<evidence type="ECO:0000256" key="3">
    <source>
        <dbReference type="ARBA" id="ARBA00023012"/>
    </source>
</evidence>
<dbReference type="Proteomes" id="UP001500542">
    <property type="component" value="Unassembled WGS sequence"/>
</dbReference>
<organism evidence="10 11">
    <name type="scientific">Kribbella koreensis</name>
    <dbReference type="NCBI Taxonomy" id="57909"/>
    <lineage>
        <taxon>Bacteria</taxon>
        <taxon>Bacillati</taxon>
        <taxon>Actinomycetota</taxon>
        <taxon>Actinomycetes</taxon>
        <taxon>Propionibacteriales</taxon>
        <taxon>Kribbellaceae</taxon>
        <taxon>Kribbella</taxon>
    </lineage>
</organism>
<evidence type="ECO:0000313" key="11">
    <source>
        <dbReference type="Proteomes" id="UP001500542"/>
    </source>
</evidence>
<dbReference type="InterPro" id="IPR011712">
    <property type="entry name" value="Sig_transdc_His_kin_sub3_dim/P"/>
</dbReference>
<dbReference type="Gene3D" id="3.40.50.2300">
    <property type="match status" value="1"/>
</dbReference>
<keyword evidence="1" id="KW-0808">Transferase</keyword>
<dbReference type="Gene3D" id="3.30.450.40">
    <property type="match status" value="1"/>
</dbReference>
<evidence type="ECO:0000313" key="10">
    <source>
        <dbReference type="EMBL" id="GAA0954060.1"/>
    </source>
</evidence>
<dbReference type="SUPFAM" id="SSF46894">
    <property type="entry name" value="C-terminal effector domain of the bipartite response regulators"/>
    <property type="match status" value="1"/>
</dbReference>
<dbReference type="Gene3D" id="3.30.565.10">
    <property type="entry name" value="Histidine kinase-like ATPase, C-terminal domain"/>
    <property type="match status" value="1"/>
</dbReference>
<reference evidence="10 11" key="1">
    <citation type="journal article" date="2019" name="Int. J. Syst. Evol. Microbiol.">
        <title>The Global Catalogue of Microorganisms (GCM) 10K type strain sequencing project: providing services to taxonomists for standard genome sequencing and annotation.</title>
        <authorList>
            <consortium name="The Broad Institute Genomics Platform"/>
            <consortium name="The Broad Institute Genome Sequencing Center for Infectious Disease"/>
            <person name="Wu L."/>
            <person name="Ma J."/>
        </authorList>
    </citation>
    <scope>NUCLEOTIDE SEQUENCE [LARGE SCALE GENOMIC DNA]</scope>
    <source>
        <strain evidence="10 11">JCM 10977</strain>
    </source>
</reference>
<dbReference type="SUPFAM" id="SSF55781">
    <property type="entry name" value="GAF domain-like"/>
    <property type="match status" value="1"/>
</dbReference>
<dbReference type="PANTHER" id="PTHR24421">
    <property type="entry name" value="NITRATE/NITRITE SENSOR PROTEIN NARX-RELATED"/>
    <property type="match status" value="1"/>
</dbReference>
<evidence type="ECO:0000259" key="9">
    <source>
        <dbReference type="PROSITE" id="PS50110"/>
    </source>
</evidence>
<dbReference type="Pfam" id="PF13185">
    <property type="entry name" value="GAF_2"/>
    <property type="match status" value="1"/>
</dbReference>
<feature type="domain" description="Response regulatory" evidence="9">
    <location>
        <begin position="397"/>
        <end position="515"/>
    </location>
</feature>
<accession>A0ABN1RAB6</accession>
<dbReference type="SMART" id="SM00421">
    <property type="entry name" value="HTH_LUXR"/>
    <property type="match status" value="1"/>
</dbReference>
<evidence type="ECO:0000256" key="4">
    <source>
        <dbReference type="ARBA" id="ARBA00023125"/>
    </source>
</evidence>
<dbReference type="Pfam" id="PF00196">
    <property type="entry name" value="GerE"/>
    <property type="match status" value="1"/>
</dbReference>
<dbReference type="PROSITE" id="PS50043">
    <property type="entry name" value="HTH_LUXR_2"/>
    <property type="match status" value="1"/>
</dbReference>
<keyword evidence="11" id="KW-1185">Reference proteome</keyword>
<proteinExistence type="predicted"/>
<dbReference type="RefSeq" id="WP_343977420.1">
    <property type="nucleotide sequence ID" value="NZ_BAAAHK010000016.1"/>
</dbReference>
<dbReference type="Pfam" id="PF02518">
    <property type="entry name" value="HATPase_c"/>
    <property type="match status" value="1"/>
</dbReference>
<dbReference type="InterPro" id="IPR003594">
    <property type="entry name" value="HATPase_dom"/>
</dbReference>
<dbReference type="InterPro" id="IPR000792">
    <property type="entry name" value="Tscrpt_reg_LuxR_C"/>
</dbReference>
<keyword evidence="6" id="KW-0175">Coiled coil</keyword>
<dbReference type="PROSITE" id="PS50110">
    <property type="entry name" value="RESPONSE_REGULATORY"/>
    <property type="match status" value="1"/>
</dbReference>
<dbReference type="SMART" id="SM00065">
    <property type="entry name" value="GAF"/>
    <property type="match status" value="1"/>
</dbReference>